<name>A0A438HXU6_VITVI</name>
<reference evidence="1 2" key="1">
    <citation type="journal article" date="2018" name="PLoS Genet.">
        <title>Population sequencing reveals clonal diversity and ancestral inbreeding in the grapevine cultivar Chardonnay.</title>
        <authorList>
            <person name="Roach M.J."/>
            <person name="Johnson D.L."/>
            <person name="Bohlmann J."/>
            <person name="van Vuuren H.J."/>
            <person name="Jones S.J."/>
            <person name="Pretorius I.S."/>
            <person name="Schmidt S.A."/>
            <person name="Borneman A.R."/>
        </authorList>
    </citation>
    <scope>NUCLEOTIDE SEQUENCE [LARGE SCALE GENOMIC DNA]</scope>
    <source>
        <strain evidence="2">cv. Chardonnay</strain>
        <tissue evidence="1">Leaf</tissue>
    </source>
</reference>
<proteinExistence type="predicted"/>
<dbReference type="OrthoDB" id="1901634at2759"/>
<dbReference type="AlphaFoldDB" id="A0A438HXU6"/>
<dbReference type="EMBL" id="QGNW01000166">
    <property type="protein sequence ID" value="RVW89230.1"/>
    <property type="molecule type" value="Genomic_DNA"/>
</dbReference>
<evidence type="ECO:0000313" key="1">
    <source>
        <dbReference type="EMBL" id="RVW89230.1"/>
    </source>
</evidence>
<accession>A0A438HXU6</accession>
<organism evidence="1 2">
    <name type="scientific">Vitis vinifera</name>
    <name type="common">Grape</name>
    <dbReference type="NCBI Taxonomy" id="29760"/>
    <lineage>
        <taxon>Eukaryota</taxon>
        <taxon>Viridiplantae</taxon>
        <taxon>Streptophyta</taxon>
        <taxon>Embryophyta</taxon>
        <taxon>Tracheophyta</taxon>
        <taxon>Spermatophyta</taxon>
        <taxon>Magnoliopsida</taxon>
        <taxon>eudicotyledons</taxon>
        <taxon>Gunneridae</taxon>
        <taxon>Pentapetalae</taxon>
        <taxon>rosids</taxon>
        <taxon>Vitales</taxon>
        <taxon>Vitaceae</taxon>
        <taxon>Viteae</taxon>
        <taxon>Vitis</taxon>
    </lineage>
</organism>
<gene>
    <name evidence="1" type="ORF">CK203_032607</name>
</gene>
<protein>
    <submittedName>
        <fullName evidence="1">Uncharacterized protein</fullName>
    </submittedName>
</protein>
<dbReference type="Proteomes" id="UP000288805">
    <property type="component" value="Unassembled WGS sequence"/>
</dbReference>
<evidence type="ECO:0000313" key="2">
    <source>
        <dbReference type="Proteomes" id="UP000288805"/>
    </source>
</evidence>
<sequence>MLCISSGRGFLDWEQELTGSLLQLLNAMHIHSVQSPLFQARRFEVLKCHLKCCLYKQREETVNHVLIIMIYKAQRNALLCGAACLLYWSICAICKYYKKIQSLEEVEKKYKDQ</sequence>
<comment type="caution">
    <text evidence="1">The sequence shown here is derived from an EMBL/GenBank/DDBJ whole genome shotgun (WGS) entry which is preliminary data.</text>
</comment>